<accession>A0A8T0I604</accession>
<evidence type="ECO:0000313" key="4">
    <source>
        <dbReference type="EMBL" id="KAG0578516.1"/>
    </source>
</evidence>
<dbReference type="InterPro" id="IPR028942">
    <property type="entry name" value="WHIM1_dom"/>
</dbReference>
<name>A0A8T0I604_CERPU</name>
<comment type="subcellular location">
    <subcellularLocation>
        <location evidence="1">Nucleus</location>
    </subcellularLocation>
</comment>
<dbReference type="EMBL" id="CM026424">
    <property type="protein sequence ID" value="KAG0578520.1"/>
    <property type="molecule type" value="Genomic_DNA"/>
</dbReference>
<dbReference type="AlphaFoldDB" id="A0A8T0I604"/>
<evidence type="ECO:0000256" key="1">
    <source>
        <dbReference type="ARBA" id="ARBA00004123"/>
    </source>
</evidence>
<dbReference type="GO" id="GO:0005634">
    <property type="term" value="C:nucleus"/>
    <property type="evidence" value="ECO:0007669"/>
    <property type="project" value="UniProtKB-SubCell"/>
</dbReference>
<gene>
    <name evidence="4" type="ORF">KC19_4G029000</name>
    <name evidence="5" type="ORF">KC19_4G029400</name>
</gene>
<dbReference type="Proteomes" id="UP000822688">
    <property type="component" value="Chromosome 4"/>
</dbReference>
<protein>
    <recommendedName>
        <fullName evidence="3">WHIM1 domain-containing protein</fullName>
    </recommendedName>
</protein>
<reference evidence="4" key="1">
    <citation type="submission" date="2020-06" db="EMBL/GenBank/DDBJ databases">
        <title>WGS assembly of Ceratodon purpureus strain R40.</title>
        <authorList>
            <person name="Carey S.B."/>
            <person name="Jenkins J."/>
            <person name="Shu S."/>
            <person name="Lovell J.T."/>
            <person name="Sreedasyam A."/>
            <person name="Maumus F."/>
            <person name="Tiley G.P."/>
            <person name="Fernandez-Pozo N."/>
            <person name="Barry K."/>
            <person name="Chen C."/>
            <person name="Wang M."/>
            <person name="Lipzen A."/>
            <person name="Daum C."/>
            <person name="Saski C.A."/>
            <person name="Payton A.C."/>
            <person name="Mcbreen J.C."/>
            <person name="Conrad R.E."/>
            <person name="Kollar L.M."/>
            <person name="Olsson S."/>
            <person name="Huttunen S."/>
            <person name="Landis J.B."/>
            <person name="Wickett N.J."/>
            <person name="Johnson M.G."/>
            <person name="Rensing S.A."/>
            <person name="Grimwood J."/>
            <person name="Schmutz J."/>
            <person name="Mcdaniel S.F."/>
        </authorList>
    </citation>
    <scope>NUCLEOTIDE SEQUENCE</scope>
    <source>
        <strain evidence="4">R40</strain>
    </source>
</reference>
<proteinExistence type="predicted"/>
<sequence length="381" mass="41657">MATDRDSGKLVVVLALPTVPGREQPTGNVVVNDDEVGRAVRAARVPGPKPRGQSRLPTGVVTKAVEVVAHQYQEEGDAEALKEAEENKVVLPGGTPLLSVAGEEVPKAAVGPALEFIEFCAAFYEPMNMKETEGPMTLREIVHGCKLKKRWGSLVVRVHVRLLSVILSDESVSPGLENESSWLKFLKSHLDKKTLPLSMHKYATALAGGADGYLSLSIEEKLQLLNMLCNDALSTGVLRGHIEKVKVEYDEKKEDDKKKEIKAGKSITLTSEPSTEDKRITSVRTRGALKREPDNLPEASISGRLGSIGSETFRRDAVKTEAIAWDCGSRALWKLKGGEDRSSVISQVIYDIGATPNEEWTVYSEKDEEVLAVYLDQKKNG</sequence>
<comment type="caution">
    <text evidence="4">The sequence shown here is derived from an EMBL/GenBank/DDBJ whole genome shotgun (WGS) entry which is preliminary data.</text>
</comment>
<keyword evidence="2" id="KW-0539">Nucleus</keyword>
<evidence type="ECO:0000256" key="2">
    <source>
        <dbReference type="ARBA" id="ARBA00023242"/>
    </source>
</evidence>
<evidence type="ECO:0000259" key="3">
    <source>
        <dbReference type="Pfam" id="PF15612"/>
    </source>
</evidence>
<dbReference type="EMBL" id="CM026424">
    <property type="protein sequence ID" value="KAG0578516.1"/>
    <property type="molecule type" value="Genomic_DNA"/>
</dbReference>
<dbReference type="Pfam" id="PF15612">
    <property type="entry name" value="WHIM1"/>
    <property type="match status" value="1"/>
</dbReference>
<evidence type="ECO:0000313" key="5">
    <source>
        <dbReference type="EMBL" id="KAG0578520.1"/>
    </source>
</evidence>
<feature type="domain" description="WHIM1" evidence="3">
    <location>
        <begin position="212"/>
        <end position="243"/>
    </location>
</feature>
<evidence type="ECO:0000313" key="6">
    <source>
        <dbReference type="Proteomes" id="UP000822688"/>
    </source>
</evidence>
<keyword evidence="6" id="KW-1185">Reference proteome</keyword>
<organism evidence="4 6">
    <name type="scientific">Ceratodon purpureus</name>
    <name type="common">Fire moss</name>
    <name type="synonym">Dicranum purpureum</name>
    <dbReference type="NCBI Taxonomy" id="3225"/>
    <lineage>
        <taxon>Eukaryota</taxon>
        <taxon>Viridiplantae</taxon>
        <taxon>Streptophyta</taxon>
        <taxon>Embryophyta</taxon>
        <taxon>Bryophyta</taxon>
        <taxon>Bryophytina</taxon>
        <taxon>Bryopsida</taxon>
        <taxon>Dicranidae</taxon>
        <taxon>Pseudoditrichales</taxon>
        <taxon>Ditrichaceae</taxon>
        <taxon>Ceratodon</taxon>
    </lineage>
</organism>